<dbReference type="EMBL" id="LJUJ01000016">
    <property type="protein sequence ID" value="KPK63226.1"/>
    <property type="molecule type" value="Genomic_DNA"/>
</dbReference>
<dbReference type="InterPro" id="IPR013815">
    <property type="entry name" value="ATP_grasp_subdomain_1"/>
</dbReference>
<evidence type="ECO:0000259" key="2">
    <source>
        <dbReference type="Pfam" id="PF00391"/>
    </source>
</evidence>
<feature type="transmembrane region" description="Helical" evidence="1">
    <location>
        <begin position="360"/>
        <end position="382"/>
    </location>
</feature>
<evidence type="ECO:0000259" key="3">
    <source>
        <dbReference type="Pfam" id="PF01326"/>
    </source>
</evidence>
<organism evidence="4 5">
    <name type="scientific">candidate division WOR_3 bacterium SM23_42</name>
    <dbReference type="NCBI Taxonomy" id="1703779"/>
    <lineage>
        <taxon>Bacteria</taxon>
        <taxon>Bacteria division WOR-3</taxon>
    </lineage>
</organism>
<sequence length="792" mass="89583">MYIISRRSKADPGSVGFKAWNLYRLQSSFRVPEFVVLSTRVYQDFKRGKDIEQVKKEAAGMLASFLEKGKVAIRSSCTAEDLPGVSFAGLYSTTLNVTNVDEGMQAIVRAWNSDDSPRVAKYRKKMGIAAGDMAVIIQHQLTPEVSGVMVTQSPFSISEVLIECCEGLGDKLVSGKIMPTRYRIRNGRTIDHRGKDILSERQRLDLMRMGKKIEKFFKSPQDVEWAVENGRLYVLQSRPVFVHATAPRKKGMVWCNANVRETIPDPVSPMTWSMFDTSFFPGIMIDVFGFPISEERYQRFRPVEMLSGRLYWNMNNTLAYGQAIGPLLEFIGGDRAIDPQMAAAFEAVDVENLPDILPTWRMFIFSVRALVRLLYYLSLGFVRYGWMSRKIARANDELESYCADFTPSKDLAVAINKVKLWMRFVLRKFARRYFGGIFLGSFYLALLSGLLSIRMGKKGETLARKTIIGIIDKTGEMAISINRLASLARSKLKIVNLSNLKRLYRRDVEFKASIDKFMDDFGHRGPAEFDVASINWREDHDLIYRIIATARDSKEYSVDRAGVVRNVLASARPFERFMLKTFVPRLEVLIPLRENGKHFYLKATAKTKDQLLVIGERLVKRGYIEGPRDVFFLTLRDLEGIRNAGHTKKKVVESISQRKKQWYEYRRAEVPDIIYESGERITAKVQESNVLCGEPLSSGKVKAKARIIADFSQIHRLKQGEILITHHADPGWTPLFTIASGLIIEVGGVICHAAMVARELGIPALSITGATSLIRNGSIIELDADMGQVVLP</sequence>
<dbReference type="Proteomes" id="UP000051373">
    <property type="component" value="Unassembled WGS sequence"/>
</dbReference>
<feature type="domain" description="Pyruvate phosphate dikinase AMP/ATP-binding" evidence="3">
    <location>
        <begin position="53"/>
        <end position="186"/>
    </location>
</feature>
<reference evidence="4 5" key="1">
    <citation type="journal article" date="2015" name="Microbiome">
        <title>Genomic resolution of linkages in carbon, nitrogen, and sulfur cycling among widespread estuary sediment bacteria.</title>
        <authorList>
            <person name="Baker B.J."/>
            <person name="Lazar C.S."/>
            <person name="Teske A.P."/>
            <person name="Dick G.J."/>
        </authorList>
    </citation>
    <scope>NUCLEOTIDE SEQUENCE [LARGE SCALE GENOMIC DNA]</scope>
    <source>
        <strain evidence="4">SM23_42</strain>
    </source>
</reference>
<name>A0A0S8FT35_UNCW3</name>
<gene>
    <name evidence="4" type="ORF">AMJ83_07670</name>
</gene>
<keyword evidence="1" id="KW-0472">Membrane</keyword>
<dbReference type="GO" id="GO:0016301">
    <property type="term" value="F:kinase activity"/>
    <property type="evidence" value="ECO:0007669"/>
    <property type="project" value="InterPro"/>
</dbReference>
<dbReference type="InterPro" id="IPR051549">
    <property type="entry name" value="PEP_Utilizing_Enz"/>
</dbReference>
<evidence type="ECO:0000313" key="4">
    <source>
        <dbReference type="EMBL" id="KPK63226.1"/>
    </source>
</evidence>
<keyword evidence="1" id="KW-0812">Transmembrane</keyword>
<feature type="transmembrane region" description="Helical" evidence="1">
    <location>
        <begin position="433"/>
        <end position="453"/>
    </location>
</feature>
<dbReference type="Gene3D" id="3.30.470.20">
    <property type="entry name" value="ATP-grasp fold, B domain"/>
    <property type="match status" value="2"/>
</dbReference>
<dbReference type="InterPro" id="IPR036637">
    <property type="entry name" value="Phosphohistidine_dom_sf"/>
</dbReference>
<feature type="domain" description="PEP-utilising enzyme mobile" evidence="2">
    <location>
        <begin position="718"/>
        <end position="787"/>
    </location>
</feature>
<dbReference type="PANTHER" id="PTHR43615:SF1">
    <property type="entry name" value="PPDK_N DOMAIN-CONTAINING PROTEIN"/>
    <property type="match status" value="1"/>
</dbReference>
<keyword evidence="1" id="KW-1133">Transmembrane helix</keyword>
<evidence type="ECO:0008006" key="6">
    <source>
        <dbReference type="Google" id="ProtNLM"/>
    </source>
</evidence>
<evidence type="ECO:0000256" key="1">
    <source>
        <dbReference type="SAM" id="Phobius"/>
    </source>
</evidence>
<dbReference type="SUPFAM" id="SSF56059">
    <property type="entry name" value="Glutathione synthetase ATP-binding domain-like"/>
    <property type="match status" value="1"/>
</dbReference>
<dbReference type="InterPro" id="IPR002192">
    <property type="entry name" value="PPDK_AMP/ATP-bd"/>
</dbReference>
<feature type="domain" description="Pyruvate phosphate dikinase AMP/ATP-binding" evidence="3">
    <location>
        <begin position="192"/>
        <end position="247"/>
    </location>
</feature>
<proteinExistence type="predicted"/>
<dbReference type="STRING" id="1703779.AMJ83_07670"/>
<dbReference type="PANTHER" id="PTHR43615">
    <property type="entry name" value="PHOSPHOENOLPYRUVATE SYNTHASE-RELATED"/>
    <property type="match status" value="1"/>
</dbReference>
<dbReference type="AlphaFoldDB" id="A0A0S8FT35"/>
<accession>A0A0S8FT35</accession>
<dbReference type="SUPFAM" id="SSF52009">
    <property type="entry name" value="Phosphohistidine domain"/>
    <property type="match status" value="1"/>
</dbReference>
<dbReference type="Pfam" id="PF00391">
    <property type="entry name" value="PEP-utilizers"/>
    <property type="match status" value="1"/>
</dbReference>
<protein>
    <recommendedName>
        <fullName evidence="6">Phosphoenolpyruvate synthase</fullName>
    </recommendedName>
</protein>
<dbReference type="Gene3D" id="3.50.30.10">
    <property type="entry name" value="Phosphohistidine domain"/>
    <property type="match status" value="1"/>
</dbReference>
<dbReference type="Pfam" id="PF01326">
    <property type="entry name" value="PPDK_N"/>
    <property type="match status" value="2"/>
</dbReference>
<dbReference type="Gene3D" id="3.30.1490.20">
    <property type="entry name" value="ATP-grasp fold, A domain"/>
    <property type="match status" value="1"/>
</dbReference>
<evidence type="ECO:0000313" key="5">
    <source>
        <dbReference type="Proteomes" id="UP000051373"/>
    </source>
</evidence>
<dbReference type="GO" id="GO:0005524">
    <property type="term" value="F:ATP binding"/>
    <property type="evidence" value="ECO:0007669"/>
    <property type="project" value="InterPro"/>
</dbReference>
<dbReference type="InterPro" id="IPR008279">
    <property type="entry name" value="PEP-util_enz_mobile_dom"/>
</dbReference>
<comment type="caution">
    <text evidence="4">The sequence shown here is derived from an EMBL/GenBank/DDBJ whole genome shotgun (WGS) entry which is preliminary data.</text>
</comment>